<keyword evidence="2" id="KW-0812">Transmembrane</keyword>
<dbReference type="AlphaFoldDB" id="A0A2S8GCF8"/>
<dbReference type="InterPro" id="IPR050882">
    <property type="entry name" value="Prepilin_peptidase/N-MTase"/>
</dbReference>
<dbReference type="Proteomes" id="UP000237819">
    <property type="component" value="Unassembled WGS sequence"/>
</dbReference>
<feature type="transmembrane region" description="Helical" evidence="2">
    <location>
        <begin position="101"/>
        <end position="126"/>
    </location>
</feature>
<comment type="caution">
    <text evidence="4">The sequence shown here is derived from an EMBL/GenBank/DDBJ whole genome shotgun (WGS) entry which is preliminary data.</text>
</comment>
<feature type="transmembrane region" description="Helical" evidence="2">
    <location>
        <begin position="59"/>
        <end position="80"/>
    </location>
</feature>
<dbReference type="GO" id="GO:0005886">
    <property type="term" value="C:plasma membrane"/>
    <property type="evidence" value="ECO:0007669"/>
    <property type="project" value="TreeGrafter"/>
</dbReference>
<dbReference type="EMBL" id="PUHZ01000025">
    <property type="protein sequence ID" value="PQO42152.1"/>
    <property type="molecule type" value="Genomic_DNA"/>
</dbReference>
<keyword evidence="2" id="KW-0472">Membrane</keyword>
<evidence type="ECO:0000313" key="5">
    <source>
        <dbReference type="Proteomes" id="UP000237819"/>
    </source>
</evidence>
<dbReference type="RefSeq" id="WP_105338734.1">
    <property type="nucleotide sequence ID" value="NZ_PUHZ01000025.1"/>
</dbReference>
<name>A0A2S8GCF8_9BACT</name>
<evidence type="ECO:0000256" key="2">
    <source>
        <dbReference type="SAM" id="Phobius"/>
    </source>
</evidence>
<dbReference type="Pfam" id="PF01478">
    <property type="entry name" value="Peptidase_A24"/>
    <property type="match status" value="1"/>
</dbReference>
<organism evidence="4 5">
    <name type="scientific">Blastopirellula marina</name>
    <dbReference type="NCBI Taxonomy" id="124"/>
    <lineage>
        <taxon>Bacteria</taxon>
        <taxon>Pseudomonadati</taxon>
        <taxon>Planctomycetota</taxon>
        <taxon>Planctomycetia</taxon>
        <taxon>Pirellulales</taxon>
        <taxon>Pirellulaceae</taxon>
        <taxon>Blastopirellula</taxon>
    </lineage>
</organism>
<keyword evidence="2" id="KW-1133">Transmembrane helix</keyword>
<gene>
    <name evidence="4" type="ORF">C5Y93_27790</name>
</gene>
<reference evidence="4 5" key="1">
    <citation type="submission" date="2018-02" db="EMBL/GenBank/DDBJ databases">
        <title>Comparative genomes isolates from brazilian mangrove.</title>
        <authorList>
            <person name="Araujo J.E."/>
            <person name="Taketani R.G."/>
            <person name="Silva M.C.P."/>
            <person name="Loureco M.V."/>
            <person name="Andreote F.D."/>
        </authorList>
    </citation>
    <scope>NUCLEOTIDE SEQUENCE [LARGE SCALE GENOMIC DNA]</scope>
    <source>
        <strain evidence="4 5">Nap-Phe MGV</strain>
    </source>
</reference>
<sequence length="170" mass="18053">MLPQIAILLFVLIYTVTGCVWDLRTRRLPNWLTVTSFVLGLVFHTVVGAISGAGAWNGFLFALAGFGMGFGLLFVLMAIGGGGGGDVKFMGALGTWVGWKLILIIFIGSGLIAAISMIGVLAWGWINTSQMKSEDDDGKTAGRRLIPYAIPATISAWLVLGSLFWVATIG</sequence>
<protein>
    <recommendedName>
        <fullName evidence="3">Prepilin type IV endopeptidase peptidase domain-containing protein</fullName>
    </recommendedName>
</protein>
<proteinExistence type="inferred from homology"/>
<dbReference type="PANTHER" id="PTHR30487:SF0">
    <property type="entry name" value="PREPILIN LEADER PEPTIDASE_N-METHYLTRANSFERASE-RELATED"/>
    <property type="match status" value="1"/>
</dbReference>
<dbReference type="GO" id="GO:0004190">
    <property type="term" value="F:aspartic-type endopeptidase activity"/>
    <property type="evidence" value="ECO:0007669"/>
    <property type="project" value="InterPro"/>
</dbReference>
<dbReference type="PANTHER" id="PTHR30487">
    <property type="entry name" value="TYPE 4 PREPILIN-LIKE PROTEINS LEADER PEPTIDE-PROCESSING ENZYME"/>
    <property type="match status" value="1"/>
</dbReference>
<evidence type="ECO:0000259" key="3">
    <source>
        <dbReference type="Pfam" id="PF01478"/>
    </source>
</evidence>
<feature type="transmembrane region" description="Helical" evidence="2">
    <location>
        <begin position="146"/>
        <end position="167"/>
    </location>
</feature>
<feature type="transmembrane region" description="Helical" evidence="2">
    <location>
        <begin position="30"/>
        <end position="53"/>
    </location>
</feature>
<evidence type="ECO:0000256" key="1">
    <source>
        <dbReference type="ARBA" id="ARBA00005801"/>
    </source>
</evidence>
<dbReference type="OrthoDB" id="286275at2"/>
<accession>A0A2S8GCF8</accession>
<dbReference type="GO" id="GO:0006465">
    <property type="term" value="P:signal peptide processing"/>
    <property type="evidence" value="ECO:0007669"/>
    <property type="project" value="TreeGrafter"/>
</dbReference>
<dbReference type="InterPro" id="IPR000045">
    <property type="entry name" value="Prepilin_IV_endopep_pep"/>
</dbReference>
<feature type="domain" description="Prepilin type IV endopeptidase peptidase" evidence="3">
    <location>
        <begin position="10"/>
        <end position="116"/>
    </location>
</feature>
<evidence type="ECO:0000313" key="4">
    <source>
        <dbReference type="EMBL" id="PQO42152.1"/>
    </source>
</evidence>
<dbReference type="Gene3D" id="1.20.120.1220">
    <property type="match status" value="1"/>
</dbReference>
<feature type="transmembrane region" description="Helical" evidence="2">
    <location>
        <begin position="6"/>
        <end position="23"/>
    </location>
</feature>
<comment type="similarity">
    <text evidence="1">Belongs to the peptidase A24 family.</text>
</comment>